<dbReference type="AlphaFoldDB" id="A0A5C3PSE3"/>
<sequence length="246" mass="28259">METIPKPSILSRRVTAIDQGMSLADQMKLTGSRADICLYFDIVNTTGVLCDRYLPYQQDVRNMDQARTTLIEEVKRRYTCLERYEDDWPVKVMIMQHRQLRRSGGRGIVRSAHEIRLNTGRTKSKTRKRGNTKASSTPGVCFARRAQKENVPAPKSRSSTLETISAATVVSDKQSLDAVLQFLRNLAQDLRFLLPVFVGYGVTDRTSLRSVRSMENWRAWFYTWVKEGHLTELQFKMITDGMVKMV</sequence>
<gene>
    <name evidence="1" type="ORF">K466DRAFT_480612</name>
</gene>
<accession>A0A5C3PSE3</accession>
<protein>
    <submittedName>
        <fullName evidence="1">Uncharacterized protein</fullName>
    </submittedName>
</protein>
<proteinExistence type="predicted"/>
<dbReference type="Proteomes" id="UP000308197">
    <property type="component" value="Unassembled WGS sequence"/>
</dbReference>
<keyword evidence="2" id="KW-1185">Reference proteome</keyword>
<dbReference type="EMBL" id="ML210999">
    <property type="protein sequence ID" value="TFK92422.1"/>
    <property type="molecule type" value="Genomic_DNA"/>
</dbReference>
<evidence type="ECO:0000313" key="2">
    <source>
        <dbReference type="Proteomes" id="UP000308197"/>
    </source>
</evidence>
<dbReference type="InParanoid" id="A0A5C3PSE3"/>
<organism evidence="1 2">
    <name type="scientific">Polyporus arcularius HHB13444</name>
    <dbReference type="NCBI Taxonomy" id="1314778"/>
    <lineage>
        <taxon>Eukaryota</taxon>
        <taxon>Fungi</taxon>
        <taxon>Dikarya</taxon>
        <taxon>Basidiomycota</taxon>
        <taxon>Agaricomycotina</taxon>
        <taxon>Agaricomycetes</taxon>
        <taxon>Polyporales</taxon>
        <taxon>Polyporaceae</taxon>
        <taxon>Polyporus</taxon>
    </lineage>
</organism>
<reference evidence="1 2" key="1">
    <citation type="journal article" date="2019" name="Nat. Ecol. Evol.">
        <title>Megaphylogeny resolves global patterns of mushroom evolution.</title>
        <authorList>
            <person name="Varga T."/>
            <person name="Krizsan K."/>
            <person name="Foldi C."/>
            <person name="Dima B."/>
            <person name="Sanchez-Garcia M."/>
            <person name="Sanchez-Ramirez S."/>
            <person name="Szollosi G.J."/>
            <person name="Szarkandi J.G."/>
            <person name="Papp V."/>
            <person name="Albert L."/>
            <person name="Andreopoulos W."/>
            <person name="Angelini C."/>
            <person name="Antonin V."/>
            <person name="Barry K.W."/>
            <person name="Bougher N.L."/>
            <person name="Buchanan P."/>
            <person name="Buyck B."/>
            <person name="Bense V."/>
            <person name="Catcheside P."/>
            <person name="Chovatia M."/>
            <person name="Cooper J."/>
            <person name="Damon W."/>
            <person name="Desjardin D."/>
            <person name="Finy P."/>
            <person name="Geml J."/>
            <person name="Haridas S."/>
            <person name="Hughes K."/>
            <person name="Justo A."/>
            <person name="Karasinski D."/>
            <person name="Kautmanova I."/>
            <person name="Kiss B."/>
            <person name="Kocsube S."/>
            <person name="Kotiranta H."/>
            <person name="LaButti K.M."/>
            <person name="Lechner B.E."/>
            <person name="Liimatainen K."/>
            <person name="Lipzen A."/>
            <person name="Lukacs Z."/>
            <person name="Mihaltcheva S."/>
            <person name="Morgado L.N."/>
            <person name="Niskanen T."/>
            <person name="Noordeloos M.E."/>
            <person name="Ohm R.A."/>
            <person name="Ortiz-Santana B."/>
            <person name="Ovrebo C."/>
            <person name="Racz N."/>
            <person name="Riley R."/>
            <person name="Savchenko A."/>
            <person name="Shiryaev A."/>
            <person name="Soop K."/>
            <person name="Spirin V."/>
            <person name="Szebenyi C."/>
            <person name="Tomsovsky M."/>
            <person name="Tulloss R.E."/>
            <person name="Uehling J."/>
            <person name="Grigoriev I.V."/>
            <person name="Vagvolgyi C."/>
            <person name="Papp T."/>
            <person name="Martin F.M."/>
            <person name="Miettinen O."/>
            <person name="Hibbett D.S."/>
            <person name="Nagy L.G."/>
        </authorList>
    </citation>
    <scope>NUCLEOTIDE SEQUENCE [LARGE SCALE GENOMIC DNA]</scope>
    <source>
        <strain evidence="1 2">HHB13444</strain>
    </source>
</reference>
<name>A0A5C3PSE3_9APHY</name>
<evidence type="ECO:0000313" key="1">
    <source>
        <dbReference type="EMBL" id="TFK92422.1"/>
    </source>
</evidence>